<feature type="compositionally biased region" description="Polar residues" evidence="5">
    <location>
        <begin position="192"/>
        <end position="208"/>
    </location>
</feature>
<evidence type="ECO:0000256" key="5">
    <source>
        <dbReference type="SAM" id="MobiDB-lite"/>
    </source>
</evidence>
<keyword evidence="2 4" id="KW-0863">Zinc-finger</keyword>
<dbReference type="OrthoDB" id="153872at2759"/>
<proteinExistence type="predicted"/>
<dbReference type="CDD" id="cd19821">
    <property type="entry name" value="Bbox1_BBX-like"/>
    <property type="match status" value="1"/>
</dbReference>
<evidence type="ECO:0000256" key="3">
    <source>
        <dbReference type="ARBA" id="ARBA00022833"/>
    </source>
</evidence>
<dbReference type="EMBL" id="KV010646">
    <property type="protein sequence ID" value="KZV27229.1"/>
    <property type="molecule type" value="Genomic_DNA"/>
</dbReference>
<keyword evidence="1" id="KW-0479">Metal-binding</keyword>
<dbReference type="SMART" id="SM00336">
    <property type="entry name" value="BBOX"/>
    <property type="match status" value="1"/>
</dbReference>
<dbReference type="PANTHER" id="PTHR31717">
    <property type="entry name" value="ZINC FINGER PROTEIN CONSTANS-LIKE 10"/>
    <property type="match status" value="1"/>
</dbReference>
<gene>
    <name evidence="7" type="ORF">F511_04682</name>
</gene>
<dbReference type="PANTHER" id="PTHR31717:SF60">
    <property type="entry name" value="B-BOX TYPE ZINC FINGER FAMILY PROTEIN"/>
    <property type="match status" value="1"/>
</dbReference>
<keyword evidence="8" id="KW-1185">Reference proteome</keyword>
<feature type="region of interest" description="Disordered" evidence="5">
    <location>
        <begin position="83"/>
        <end position="160"/>
    </location>
</feature>
<name>A0A2Z7B693_9LAMI</name>
<feature type="compositionally biased region" description="Acidic residues" evidence="5">
    <location>
        <begin position="100"/>
        <end position="132"/>
    </location>
</feature>
<evidence type="ECO:0000313" key="7">
    <source>
        <dbReference type="EMBL" id="KZV27229.1"/>
    </source>
</evidence>
<sequence length="276" mass="29895">MSNKACELCSKPARMFCESDQARLCWDCDEKVHAANFLVAKHCRTLLCHACASPTSWKAAGLKLGPAVSVCSACAEGEGRVGAEGNGGFGNGIQDRDSQESESDDGEYYSDDDEDEDEDDDGDEEEEEEEGENQVVPWSICSSAPAPDPASSSSSENDASLSLWKRMRDQNNPFESENEEGCSSLDSKLASPGSSFQESENFDSSEQTLFRPLKLRRTNTGTQSTASERAVSGQTPADSSAAIVRKVLRFQQETLAEGRRDTPSMILGICKLTRSS</sequence>
<organism evidence="7 8">
    <name type="scientific">Dorcoceras hygrometricum</name>
    <dbReference type="NCBI Taxonomy" id="472368"/>
    <lineage>
        <taxon>Eukaryota</taxon>
        <taxon>Viridiplantae</taxon>
        <taxon>Streptophyta</taxon>
        <taxon>Embryophyta</taxon>
        <taxon>Tracheophyta</taxon>
        <taxon>Spermatophyta</taxon>
        <taxon>Magnoliopsida</taxon>
        <taxon>eudicotyledons</taxon>
        <taxon>Gunneridae</taxon>
        <taxon>Pentapetalae</taxon>
        <taxon>asterids</taxon>
        <taxon>lamiids</taxon>
        <taxon>Lamiales</taxon>
        <taxon>Gesneriaceae</taxon>
        <taxon>Didymocarpoideae</taxon>
        <taxon>Trichosporeae</taxon>
        <taxon>Loxocarpinae</taxon>
        <taxon>Dorcoceras</taxon>
    </lineage>
</organism>
<evidence type="ECO:0000313" key="8">
    <source>
        <dbReference type="Proteomes" id="UP000250235"/>
    </source>
</evidence>
<dbReference type="Pfam" id="PF00643">
    <property type="entry name" value="zf-B_box"/>
    <property type="match status" value="1"/>
</dbReference>
<reference evidence="7 8" key="1">
    <citation type="journal article" date="2015" name="Proc. Natl. Acad. Sci. U.S.A.">
        <title>The resurrection genome of Boea hygrometrica: A blueprint for survival of dehydration.</title>
        <authorList>
            <person name="Xiao L."/>
            <person name="Yang G."/>
            <person name="Zhang L."/>
            <person name="Yang X."/>
            <person name="Zhao S."/>
            <person name="Ji Z."/>
            <person name="Zhou Q."/>
            <person name="Hu M."/>
            <person name="Wang Y."/>
            <person name="Chen M."/>
            <person name="Xu Y."/>
            <person name="Jin H."/>
            <person name="Xiao X."/>
            <person name="Hu G."/>
            <person name="Bao F."/>
            <person name="Hu Y."/>
            <person name="Wan P."/>
            <person name="Li L."/>
            <person name="Deng X."/>
            <person name="Kuang T."/>
            <person name="Xiang C."/>
            <person name="Zhu J.K."/>
            <person name="Oliver M.J."/>
            <person name="He Y."/>
        </authorList>
    </citation>
    <scope>NUCLEOTIDE SEQUENCE [LARGE SCALE GENOMIC DNA]</scope>
    <source>
        <strain evidence="8">cv. XS01</strain>
    </source>
</reference>
<feature type="compositionally biased region" description="Low complexity" evidence="5">
    <location>
        <begin position="142"/>
        <end position="160"/>
    </location>
</feature>
<dbReference type="AlphaFoldDB" id="A0A2Z7B693"/>
<dbReference type="Proteomes" id="UP000250235">
    <property type="component" value="Unassembled WGS sequence"/>
</dbReference>
<feature type="region of interest" description="Disordered" evidence="5">
    <location>
        <begin position="172"/>
        <end position="238"/>
    </location>
</feature>
<dbReference type="PROSITE" id="PS50119">
    <property type="entry name" value="ZF_BBOX"/>
    <property type="match status" value="1"/>
</dbReference>
<protein>
    <recommendedName>
        <fullName evidence="6">B box-type domain-containing protein</fullName>
    </recommendedName>
</protein>
<feature type="domain" description="B box-type" evidence="6">
    <location>
        <begin position="1"/>
        <end position="47"/>
    </location>
</feature>
<accession>A0A2Z7B693</accession>
<dbReference type="GO" id="GO:0008270">
    <property type="term" value="F:zinc ion binding"/>
    <property type="evidence" value="ECO:0007669"/>
    <property type="project" value="UniProtKB-KW"/>
</dbReference>
<dbReference type="InterPro" id="IPR049808">
    <property type="entry name" value="CONSTANS-like_Bbox1"/>
</dbReference>
<evidence type="ECO:0000256" key="2">
    <source>
        <dbReference type="ARBA" id="ARBA00022771"/>
    </source>
</evidence>
<evidence type="ECO:0000256" key="1">
    <source>
        <dbReference type="ARBA" id="ARBA00022723"/>
    </source>
</evidence>
<evidence type="ECO:0000259" key="6">
    <source>
        <dbReference type="PROSITE" id="PS50119"/>
    </source>
</evidence>
<evidence type="ECO:0000256" key="4">
    <source>
        <dbReference type="PROSITE-ProRule" id="PRU00024"/>
    </source>
</evidence>
<feature type="compositionally biased region" description="Polar residues" evidence="5">
    <location>
        <begin position="218"/>
        <end position="238"/>
    </location>
</feature>
<dbReference type="InterPro" id="IPR000315">
    <property type="entry name" value="Znf_B-box"/>
</dbReference>
<keyword evidence="3" id="KW-0862">Zinc</keyword>